<evidence type="ECO:0008006" key="6">
    <source>
        <dbReference type="Google" id="ProtNLM"/>
    </source>
</evidence>
<dbReference type="PANTHER" id="PTHR19303:SF57">
    <property type="entry name" value="HTH CENPB-TYPE DOMAIN-CONTAINING PROTEIN"/>
    <property type="match status" value="1"/>
</dbReference>
<proteinExistence type="predicted"/>
<keyword evidence="1" id="KW-0238">DNA-binding</keyword>
<evidence type="ECO:0000259" key="3">
    <source>
        <dbReference type="Pfam" id="PF03221"/>
    </source>
</evidence>
<name>A0A8T1TTF6_9STRA</name>
<feature type="domain" description="DDE-1" evidence="2">
    <location>
        <begin position="171"/>
        <end position="364"/>
    </location>
</feature>
<dbReference type="Pfam" id="PF03184">
    <property type="entry name" value="DDE_1"/>
    <property type="match status" value="1"/>
</dbReference>
<dbReference type="OrthoDB" id="124165at2759"/>
<dbReference type="InterPro" id="IPR004875">
    <property type="entry name" value="DDE_SF_endonuclease_dom"/>
</dbReference>
<dbReference type="PANTHER" id="PTHR19303">
    <property type="entry name" value="TRANSPOSON"/>
    <property type="match status" value="1"/>
</dbReference>
<dbReference type="EMBL" id="JAENGZ010001796">
    <property type="protein sequence ID" value="KAG6946188.1"/>
    <property type="molecule type" value="Genomic_DNA"/>
</dbReference>
<dbReference type="GO" id="GO:0005634">
    <property type="term" value="C:nucleus"/>
    <property type="evidence" value="ECO:0007669"/>
    <property type="project" value="TreeGrafter"/>
</dbReference>
<dbReference type="InterPro" id="IPR050863">
    <property type="entry name" value="CenT-Element_Derived"/>
</dbReference>
<dbReference type="InterPro" id="IPR006600">
    <property type="entry name" value="HTH_CenpB_DNA-bd_dom"/>
</dbReference>
<feature type="domain" description="HTH CENPB-type" evidence="3">
    <location>
        <begin position="61"/>
        <end position="107"/>
    </location>
</feature>
<dbReference type="AlphaFoldDB" id="A0A8T1TTF6"/>
<dbReference type="GO" id="GO:0003677">
    <property type="term" value="F:DNA binding"/>
    <property type="evidence" value="ECO:0007669"/>
    <property type="project" value="UniProtKB-KW"/>
</dbReference>
<evidence type="ECO:0000313" key="5">
    <source>
        <dbReference type="Proteomes" id="UP000688947"/>
    </source>
</evidence>
<organism evidence="4 5">
    <name type="scientific">Phytophthora cactorum</name>
    <dbReference type="NCBI Taxonomy" id="29920"/>
    <lineage>
        <taxon>Eukaryota</taxon>
        <taxon>Sar</taxon>
        <taxon>Stramenopiles</taxon>
        <taxon>Oomycota</taxon>
        <taxon>Peronosporomycetes</taxon>
        <taxon>Peronosporales</taxon>
        <taxon>Peronosporaceae</taxon>
        <taxon>Phytophthora</taxon>
    </lineage>
</organism>
<evidence type="ECO:0000256" key="1">
    <source>
        <dbReference type="ARBA" id="ARBA00023125"/>
    </source>
</evidence>
<comment type="caution">
    <text evidence="4">The sequence shown here is derived from an EMBL/GenBank/DDBJ whole genome shotgun (WGS) entry which is preliminary data.</text>
</comment>
<dbReference type="VEuPathDB" id="FungiDB:PC110_g14091"/>
<protein>
    <recommendedName>
        <fullName evidence="6">DDE-1 domain-containing protein</fullName>
    </recommendedName>
</protein>
<dbReference type="Proteomes" id="UP000688947">
    <property type="component" value="Unassembled WGS sequence"/>
</dbReference>
<gene>
    <name evidence="4" type="ORF">JG687_00016852</name>
</gene>
<dbReference type="VEuPathDB" id="FungiDB:PC110_g14092"/>
<dbReference type="Pfam" id="PF03221">
    <property type="entry name" value="HTH_Tnp_Tc5"/>
    <property type="match status" value="1"/>
</dbReference>
<sequence length="418" mass="46989">MDYTLAKFYPGVEGALRDTKRKSIYLWEKKRARIEEICTTTKGGQLKIVRDLGTATVLSHDAERKIVQWIGEMREQGAPVSAFMLKSKALDIAAEEGLPRDAFKTSQKPPADRNAARLQLREKVMQLMEKHGIDRVYNADQTAVFFEYLPKQTISGRGAQTVRVPCAGKEKERVTVMLLGDSYGNRYTPFVIAKAEPSGKEDVTAENKALRHGFGTGVWKEVSALQSRLDVVMYGNTKGWWSGELSLTFLRHHFANRPDKDKPLLLLWDDLSAHWTAEVKACADEQKLCWYPCTSVCQPADISWNMPLKARLRALWLENLQYQLTQPRAAGVKFKLLTPKRKCVTEWVVVAWEGLSREVIQSAFSFIVKPAHPNNAPAATATPLANLQSRQPEVQEGSDVVENAVVGVFEVLADDEEE</sequence>
<reference evidence="4" key="1">
    <citation type="submission" date="2021-01" db="EMBL/GenBank/DDBJ databases">
        <title>Phytophthora aleatoria, a newly-described species from Pinus radiata is distinct from Phytophthora cactorum isolates based on comparative genomics.</title>
        <authorList>
            <person name="Mcdougal R."/>
            <person name="Panda P."/>
            <person name="Williams N."/>
            <person name="Studholme D.J."/>
        </authorList>
    </citation>
    <scope>NUCLEOTIDE SEQUENCE</scope>
    <source>
        <strain evidence="4">NZFS 3830</strain>
    </source>
</reference>
<accession>A0A8T1TTF6</accession>
<evidence type="ECO:0000259" key="2">
    <source>
        <dbReference type="Pfam" id="PF03184"/>
    </source>
</evidence>
<evidence type="ECO:0000313" key="4">
    <source>
        <dbReference type="EMBL" id="KAG6946188.1"/>
    </source>
</evidence>